<dbReference type="AlphaFoldDB" id="A0A1G5SB66"/>
<name>A0A1G5SB66_9PROT</name>
<dbReference type="InterPro" id="IPR027599">
    <property type="entry name" value="PqqD-rel_X"/>
</dbReference>
<dbReference type="InterPro" id="IPR008792">
    <property type="entry name" value="PQQD"/>
</dbReference>
<sequence length="82" mass="9384">MVDWDGEFTVFQPAAGKTHFLNEMGLQVLILLDQSPATLERLCQLLAEHFSLLLDESFMQQIQQTLHRFEALGLVAYVNFSQ</sequence>
<dbReference type="NCBIfam" id="TIGR04353">
    <property type="entry name" value="PqqD_rel_X"/>
    <property type="match status" value="1"/>
</dbReference>
<reference evidence="1 2" key="1">
    <citation type="submission" date="2016-10" db="EMBL/GenBank/DDBJ databases">
        <authorList>
            <person name="de Groot N.N."/>
        </authorList>
    </citation>
    <scope>NUCLEOTIDE SEQUENCE [LARGE SCALE GENOMIC DNA]</scope>
    <source>
        <strain evidence="1">1</strain>
    </source>
</reference>
<protein>
    <submittedName>
        <fullName evidence="1">Uncharacterized protein</fullName>
    </submittedName>
</protein>
<gene>
    <name evidence="1" type="ORF">NSMM_150096</name>
</gene>
<evidence type="ECO:0000313" key="2">
    <source>
        <dbReference type="Proteomes" id="UP000198729"/>
    </source>
</evidence>
<dbReference type="EMBL" id="FMWO01000020">
    <property type="protein sequence ID" value="SCZ84358.1"/>
    <property type="molecule type" value="Genomic_DNA"/>
</dbReference>
<evidence type="ECO:0000313" key="1">
    <source>
        <dbReference type="EMBL" id="SCZ84358.1"/>
    </source>
</evidence>
<dbReference type="Proteomes" id="UP000198729">
    <property type="component" value="Unassembled WGS sequence"/>
</dbReference>
<dbReference type="Pfam" id="PF05402">
    <property type="entry name" value="PqqD"/>
    <property type="match status" value="1"/>
</dbReference>
<dbReference type="OrthoDB" id="8547634at2"/>
<proteinExistence type="predicted"/>
<dbReference type="STRING" id="51642.NSMM_150096"/>
<organism evidence="1 2">
    <name type="scientific">Nitrosomonas mobilis</name>
    <dbReference type="NCBI Taxonomy" id="51642"/>
    <lineage>
        <taxon>Bacteria</taxon>
        <taxon>Pseudomonadati</taxon>
        <taxon>Pseudomonadota</taxon>
        <taxon>Betaproteobacteria</taxon>
        <taxon>Nitrosomonadales</taxon>
        <taxon>Nitrosomonadaceae</taxon>
        <taxon>Nitrosomonas</taxon>
    </lineage>
</organism>
<accession>A0A1G5SB66</accession>
<keyword evidence="2" id="KW-1185">Reference proteome</keyword>